<dbReference type="EMBL" id="WIXI01000048">
    <property type="protein sequence ID" value="MQY48432.1"/>
    <property type="molecule type" value="Genomic_DNA"/>
</dbReference>
<feature type="domain" description="SWIM-type" evidence="1">
    <location>
        <begin position="9"/>
        <end position="27"/>
    </location>
</feature>
<keyword evidence="3" id="KW-1185">Reference proteome</keyword>
<reference evidence="2 3" key="1">
    <citation type="submission" date="2019-11" db="EMBL/GenBank/DDBJ databases">
        <title>Genome analysis of Rhizobacterium cereale a novel genus and species isolated from maize roots in North Spain.</title>
        <authorList>
            <person name="Menendez E."/>
            <person name="Flores-Felix J.D."/>
            <person name="Ramirez-Bahena M.-H."/>
            <person name="Igual J.M."/>
            <person name="Garcia-Fraile P."/>
            <person name="Peix A."/>
            <person name="Velazquez E."/>
        </authorList>
    </citation>
    <scope>NUCLEOTIDE SEQUENCE [LARGE SCALE GENOMIC DNA]</scope>
    <source>
        <strain evidence="2 3">RZME27</strain>
    </source>
</reference>
<evidence type="ECO:0000259" key="1">
    <source>
        <dbReference type="Pfam" id="PF04434"/>
    </source>
</evidence>
<evidence type="ECO:0000313" key="3">
    <source>
        <dbReference type="Proteomes" id="UP000435138"/>
    </source>
</evidence>
<accession>A0A6A8AB48</accession>
<proteinExistence type="predicted"/>
<gene>
    <name evidence="2" type="ORF">GAO09_20575</name>
</gene>
<dbReference type="Proteomes" id="UP000435138">
    <property type="component" value="Unassembled WGS sequence"/>
</dbReference>
<dbReference type="GO" id="GO:0008270">
    <property type="term" value="F:zinc ion binding"/>
    <property type="evidence" value="ECO:0007669"/>
    <property type="project" value="InterPro"/>
</dbReference>
<dbReference type="Pfam" id="PF04434">
    <property type="entry name" value="SWIM"/>
    <property type="match status" value="1"/>
</dbReference>
<evidence type="ECO:0000313" key="2">
    <source>
        <dbReference type="EMBL" id="MQY48432.1"/>
    </source>
</evidence>
<organism evidence="2 3">
    <name type="scientific">Endobacterium cereale</name>
    <dbReference type="NCBI Taxonomy" id="2663029"/>
    <lineage>
        <taxon>Bacteria</taxon>
        <taxon>Pseudomonadati</taxon>
        <taxon>Pseudomonadota</taxon>
        <taxon>Alphaproteobacteria</taxon>
        <taxon>Hyphomicrobiales</taxon>
        <taxon>Rhizobiaceae</taxon>
        <taxon>Endobacterium</taxon>
    </lineage>
</organism>
<sequence length="29" mass="3162">MAGQNTGKVQLPRGFCSCRSFQIFGFPIA</sequence>
<protein>
    <recommendedName>
        <fullName evidence="1">SWIM-type domain-containing protein</fullName>
    </recommendedName>
</protein>
<dbReference type="AlphaFoldDB" id="A0A6A8AB48"/>
<dbReference type="InterPro" id="IPR007527">
    <property type="entry name" value="Znf_SWIM"/>
</dbReference>
<name>A0A6A8AB48_9HYPH</name>
<comment type="caution">
    <text evidence="2">The sequence shown here is derived from an EMBL/GenBank/DDBJ whole genome shotgun (WGS) entry which is preliminary data.</text>
</comment>